<dbReference type="NCBIfam" id="TIGR03816">
    <property type="entry name" value="tadE_like_DECH"/>
    <property type="match status" value="1"/>
</dbReference>
<dbReference type="InterPro" id="IPR021202">
    <property type="entry name" value="Rv3654c-like"/>
</dbReference>
<sequence length="113" mass="10820">MNRSERGSVSLVVVACVGVLLLLGAALGVVGAMVRAHRAAQAAADLAALAVASAAGGAGDPCAAGAGIAAANGARLLSCDLEGRTATVRVEVPGPHWLGQDADLGAEARAGPA</sequence>
<evidence type="ECO:0000259" key="1">
    <source>
        <dbReference type="Pfam" id="PF13400"/>
    </source>
</evidence>
<evidence type="ECO:0000313" key="2">
    <source>
        <dbReference type="EMBL" id="GAA2139450.1"/>
    </source>
</evidence>
<dbReference type="Pfam" id="PF13400">
    <property type="entry name" value="Tad"/>
    <property type="match status" value="1"/>
</dbReference>
<dbReference type="Proteomes" id="UP001501771">
    <property type="component" value="Unassembled WGS sequence"/>
</dbReference>
<comment type="caution">
    <text evidence="2">The sequence shown here is derived from an EMBL/GenBank/DDBJ whole genome shotgun (WGS) entry which is preliminary data.</text>
</comment>
<accession>A0ABP5KZM0</accession>
<name>A0ABP5KZM0_9ACTN</name>
<protein>
    <recommendedName>
        <fullName evidence="1">Putative Flp pilus-assembly TadG-like N-terminal domain-containing protein</fullName>
    </recommendedName>
</protein>
<gene>
    <name evidence="2" type="ORF">GCM10009844_08220</name>
</gene>
<reference evidence="3" key="1">
    <citation type="journal article" date="2019" name="Int. J. Syst. Evol. Microbiol.">
        <title>The Global Catalogue of Microorganisms (GCM) 10K type strain sequencing project: providing services to taxonomists for standard genome sequencing and annotation.</title>
        <authorList>
            <consortium name="The Broad Institute Genomics Platform"/>
            <consortium name="The Broad Institute Genome Sequencing Center for Infectious Disease"/>
            <person name="Wu L."/>
            <person name="Ma J."/>
        </authorList>
    </citation>
    <scope>NUCLEOTIDE SEQUENCE [LARGE SCALE GENOMIC DNA]</scope>
    <source>
        <strain evidence="3">JCM 16022</strain>
    </source>
</reference>
<proteinExistence type="predicted"/>
<organism evidence="2 3">
    <name type="scientific">Nocardioides koreensis</name>
    <dbReference type="NCBI Taxonomy" id="433651"/>
    <lineage>
        <taxon>Bacteria</taxon>
        <taxon>Bacillati</taxon>
        <taxon>Actinomycetota</taxon>
        <taxon>Actinomycetes</taxon>
        <taxon>Propionibacteriales</taxon>
        <taxon>Nocardioidaceae</taxon>
        <taxon>Nocardioides</taxon>
    </lineage>
</organism>
<evidence type="ECO:0000313" key="3">
    <source>
        <dbReference type="Proteomes" id="UP001501771"/>
    </source>
</evidence>
<dbReference type="RefSeq" id="WP_344148025.1">
    <property type="nucleotide sequence ID" value="NZ_BAAAQR010000002.1"/>
</dbReference>
<feature type="domain" description="Putative Flp pilus-assembly TadG-like N-terminal" evidence="1">
    <location>
        <begin position="7"/>
        <end position="54"/>
    </location>
</feature>
<dbReference type="EMBL" id="BAAAQR010000002">
    <property type="protein sequence ID" value="GAA2139450.1"/>
    <property type="molecule type" value="Genomic_DNA"/>
</dbReference>
<dbReference type="InterPro" id="IPR028087">
    <property type="entry name" value="Tad_N"/>
</dbReference>
<keyword evidence="3" id="KW-1185">Reference proteome</keyword>